<dbReference type="Proteomes" id="UP001589575">
    <property type="component" value="Unassembled WGS sequence"/>
</dbReference>
<proteinExistence type="predicted"/>
<feature type="compositionally biased region" description="Polar residues" evidence="1">
    <location>
        <begin position="1"/>
        <end position="20"/>
    </location>
</feature>
<sequence>MGGSRSTRITSAPRSLNSIAVNGVGPTPANSTTRIPFNGPTITPLLFAAWPTGRKILDFHLRK</sequence>
<evidence type="ECO:0000256" key="1">
    <source>
        <dbReference type="SAM" id="MobiDB-lite"/>
    </source>
</evidence>
<keyword evidence="3" id="KW-1185">Reference proteome</keyword>
<dbReference type="EMBL" id="JBHMFI010000023">
    <property type="protein sequence ID" value="MFB9075378.1"/>
    <property type="molecule type" value="Genomic_DNA"/>
</dbReference>
<organism evidence="2 3">
    <name type="scientific">Citricoccus parietis</name>
    <dbReference type="NCBI Taxonomy" id="592307"/>
    <lineage>
        <taxon>Bacteria</taxon>
        <taxon>Bacillati</taxon>
        <taxon>Actinomycetota</taxon>
        <taxon>Actinomycetes</taxon>
        <taxon>Micrococcales</taxon>
        <taxon>Micrococcaceae</taxon>
        <taxon>Citricoccus</taxon>
    </lineage>
</organism>
<protein>
    <submittedName>
        <fullName evidence="2">Uncharacterized protein</fullName>
    </submittedName>
</protein>
<evidence type="ECO:0000313" key="3">
    <source>
        <dbReference type="Proteomes" id="UP001589575"/>
    </source>
</evidence>
<gene>
    <name evidence="2" type="ORF">ACFFX0_31130</name>
</gene>
<name>A0ABV5G8X0_9MICC</name>
<feature type="region of interest" description="Disordered" evidence="1">
    <location>
        <begin position="1"/>
        <end position="36"/>
    </location>
</feature>
<reference evidence="2 3" key="1">
    <citation type="submission" date="2024-09" db="EMBL/GenBank/DDBJ databases">
        <authorList>
            <person name="Sun Q."/>
            <person name="Mori K."/>
        </authorList>
    </citation>
    <scope>NUCLEOTIDE SEQUENCE [LARGE SCALE GENOMIC DNA]</scope>
    <source>
        <strain evidence="2 3">CCM 7609</strain>
    </source>
</reference>
<accession>A0ABV5G8X0</accession>
<comment type="caution">
    <text evidence="2">The sequence shown here is derived from an EMBL/GenBank/DDBJ whole genome shotgun (WGS) entry which is preliminary data.</text>
</comment>
<evidence type="ECO:0000313" key="2">
    <source>
        <dbReference type="EMBL" id="MFB9075378.1"/>
    </source>
</evidence>